<gene>
    <name evidence="1" type="ORF">Nepgr_011246</name>
</gene>
<dbReference type="AlphaFoldDB" id="A0AAD3XM52"/>
<dbReference type="Proteomes" id="UP001279734">
    <property type="component" value="Unassembled WGS sequence"/>
</dbReference>
<comment type="caution">
    <text evidence="1">The sequence shown here is derived from an EMBL/GenBank/DDBJ whole genome shotgun (WGS) entry which is preliminary data.</text>
</comment>
<evidence type="ECO:0000313" key="2">
    <source>
        <dbReference type="Proteomes" id="UP001279734"/>
    </source>
</evidence>
<proteinExistence type="predicted"/>
<evidence type="ECO:0000313" key="1">
    <source>
        <dbReference type="EMBL" id="GMH09405.1"/>
    </source>
</evidence>
<protein>
    <submittedName>
        <fullName evidence="1">Uncharacterized protein</fullName>
    </submittedName>
</protein>
<dbReference type="EMBL" id="BSYO01000009">
    <property type="protein sequence ID" value="GMH09405.1"/>
    <property type="molecule type" value="Genomic_DNA"/>
</dbReference>
<sequence>MRNVMLNNVEPKFSPWMEVFDIITMPEILCERYDQIKERIKGFNTIGTAVELYVVGIFHMMALQHRFGISWVDVKGSTSVWGMP</sequence>
<reference evidence="1" key="1">
    <citation type="submission" date="2023-05" db="EMBL/GenBank/DDBJ databases">
        <title>Nepenthes gracilis genome sequencing.</title>
        <authorList>
            <person name="Fukushima K."/>
        </authorList>
    </citation>
    <scope>NUCLEOTIDE SEQUENCE</scope>
    <source>
        <strain evidence="1">SING2019-196</strain>
    </source>
</reference>
<name>A0AAD3XM52_NEPGR</name>
<accession>A0AAD3XM52</accession>
<organism evidence="1 2">
    <name type="scientific">Nepenthes gracilis</name>
    <name type="common">Slender pitcher plant</name>
    <dbReference type="NCBI Taxonomy" id="150966"/>
    <lineage>
        <taxon>Eukaryota</taxon>
        <taxon>Viridiplantae</taxon>
        <taxon>Streptophyta</taxon>
        <taxon>Embryophyta</taxon>
        <taxon>Tracheophyta</taxon>
        <taxon>Spermatophyta</taxon>
        <taxon>Magnoliopsida</taxon>
        <taxon>eudicotyledons</taxon>
        <taxon>Gunneridae</taxon>
        <taxon>Pentapetalae</taxon>
        <taxon>Caryophyllales</taxon>
        <taxon>Nepenthaceae</taxon>
        <taxon>Nepenthes</taxon>
    </lineage>
</organism>
<keyword evidence="2" id="KW-1185">Reference proteome</keyword>